<evidence type="ECO:0000313" key="2">
    <source>
        <dbReference type="EMBL" id="SHD77972.1"/>
    </source>
</evidence>
<sequence>MGKQPIIETERLILRPFELSDSKRVQELSGDSKVAETTLNIPHPYEDGIAESWISTHKHNFNSGKSITYAIVIKDTKEVIGAIGLTISKIHRKAELGYWIGVPYWKNGYCTEASQAIIEFGFKELNLNRIYARAMDSNIGSWRVMEKVGMKYEGTRRQDAIKNGVPVDLKSYAILREEFYRCRAD</sequence>
<dbReference type="HOGENOM" id="CLU_013985_3_4_9"/>
<dbReference type="AlphaFoldDB" id="M1ZDD2"/>
<organism evidence="2 3">
    <name type="scientific">[Clostridium] ultunense Esp</name>
    <dbReference type="NCBI Taxonomy" id="1288971"/>
    <lineage>
        <taxon>Bacteria</taxon>
        <taxon>Bacillati</taxon>
        <taxon>Bacillota</taxon>
        <taxon>Tissierellia</taxon>
        <taxon>Tissierellales</taxon>
        <taxon>Tepidimicrobiaceae</taxon>
        <taxon>Schnuerera</taxon>
    </lineage>
</organism>
<proteinExistence type="predicted"/>
<accession>M1ZDD2</accession>
<evidence type="ECO:0000259" key="1">
    <source>
        <dbReference type="PROSITE" id="PS51186"/>
    </source>
</evidence>
<reference evidence="2 3" key="1">
    <citation type="submission" date="2016-11" db="EMBL/GenBank/DDBJ databases">
        <authorList>
            <person name="Manzoor S."/>
        </authorList>
    </citation>
    <scope>NUCLEOTIDE SEQUENCE [LARGE SCALE GENOMIC DNA]</scope>
    <source>
        <strain evidence="2">Clostridium ultunense strain Esp</strain>
    </source>
</reference>
<dbReference type="PANTHER" id="PTHR43792">
    <property type="entry name" value="GNAT FAMILY, PUTATIVE (AFU_ORTHOLOGUE AFUA_3G00765)-RELATED-RELATED"/>
    <property type="match status" value="1"/>
</dbReference>
<dbReference type="GO" id="GO:0016747">
    <property type="term" value="F:acyltransferase activity, transferring groups other than amino-acyl groups"/>
    <property type="evidence" value="ECO:0007669"/>
    <property type="project" value="InterPro"/>
</dbReference>
<feature type="domain" description="N-acetyltransferase" evidence="1">
    <location>
        <begin position="12"/>
        <end position="174"/>
    </location>
</feature>
<dbReference type="InterPro" id="IPR016181">
    <property type="entry name" value="Acyl_CoA_acyltransferase"/>
</dbReference>
<dbReference type="RefSeq" id="WP_005585984.1">
    <property type="nucleotide sequence ID" value="NZ_LT669839.1"/>
</dbReference>
<keyword evidence="3" id="KW-1185">Reference proteome</keyword>
<gene>
    <name evidence="2" type="ORF">CUESP1_2629</name>
</gene>
<protein>
    <submittedName>
        <fullName evidence="2">GCN5-related N-acetyltransferase</fullName>
    </submittedName>
</protein>
<dbReference type="SUPFAM" id="SSF55729">
    <property type="entry name" value="Acyl-CoA N-acyltransferases (Nat)"/>
    <property type="match status" value="1"/>
</dbReference>
<name>M1ZDD2_9FIRM</name>
<dbReference type="InterPro" id="IPR051531">
    <property type="entry name" value="N-acetyltransferase"/>
</dbReference>
<dbReference type="OrthoDB" id="9785602at2"/>
<dbReference type="EMBL" id="LT669839">
    <property type="protein sequence ID" value="SHD77972.1"/>
    <property type="molecule type" value="Genomic_DNA"/>
</dbReference>
<keyword evidence="2" id="KW-0808">Transferase</keyword>
<dbReference type="Proteomes" id="UP000245423">
    <property type="component" value="Chromosome 1"/>
</dbReference>
<dbReference type="PROSITE" id="PS51186">
    <property type="entry name" value="GNAT"/>
    <property type="match status" value="1"/>
</dbReference>
<dbReference type="Pfam" id="PF13302">
    <property type="entry name" value="Acetyltransf_3"/>
    <property type="match status" value="1"/>
</dbReference>
<evidence type="ECO:0000313" key="3">
    <source>
        <dbReference type="Proteomes" id="UP000245423"/>
    </source>
</evidence>
<dbReference type="Gene3D" id="3.40.630.30">
    <property type="match status" value="1"/>
</dbReference>
<dbReference type="InterPro" id="IPR000182">
    <property type="entry name" value="GNAT_dom"/>
</dbReference>